<evidence type="ECO:0000313" key="21">
    <source>
        <dbReference type="Proteomes" id="UP000192257"/>
    </source>
</evidence>
<dbReference type="InterPro" id="IPR027417">
    <property type="entry name" value="P-loop_NTPase"/>
</dbReference>
<dbReference type="Gene3D" id="2.40.30.10">
    <property type="entry name" value="Translation factors"/>
    <property type="match status" value="1"/>
</dbReference>
<dbReference type="PRINTS" id="PR00315">
    <property type="entry name" value="ELONGATNFCT"/>
</dbReference>
<comment type="function">
    <text evidence="15">Translation factor required for the incorporation of the rare amino acid selenocysteine encoded by UGA codons. Replaces the eRF1-eRF3-GTP ternary complex for the insertion of selenocysteine directed by the UGA codon. Insertion of selenocysteine at UGA codons is mediated by SECISBP2 and EEFSEC: SECISBP2 (1) specifically binds the SECIS sequence once the 80S ribosome encounters an in-frame UGA codon and (2) contacts the RPS27A/eS31 of the 40S ribosome before ribosome stalling. (3) GTP-bound EEFSEC then delivers selenocysteinyl-tRNA(Sec) to the 80S ribosome and adopts a preaccommodated state conformation. (4) After GTP hydrolysis, EEFSEC dissociates from the assembly, selenocysteinyl-tRNA(Sec) accommodates, and peptide bond synthesis and selenoprotein elongation occur.</text>
</comment>
<dbReference type="STRING" id="67003.A0A1X0PAN1"/>
<evidence type="ECO:0000256" key="11">
    <source>
        <dbReference type="ARBA" id="ARBA00022917"/>
    </source>
</evidence>
<keyword evidence="13" id="KW-0539">Nucleus</keyword>
<protein>
    <recommendedName>
        <fullName evidence="5">Selenocysteine-specific elongation factor</fullName>
    </recommendedName>
    <alternativeName>
        <fullName evidence="17">Elongation factor sec</fullName>
    </alternativeName>
    <alternativeName>
        <fullName evidence="16">Eukaryotic elongation factor, selenocysteine-tRNA-specific</fullName>
    </alternativeName>
</protein>
<keyword evidence="21" id="KW-1185">Reference proteome</keyword>
<comment type="cofactor">
    <cofactor evidence="1">
        <name>Mn(2+)</name>
        <dbReference type="ChEBI" id="CHEBI:29035"/>
    </cofactor>
</comment>
<evidence type="ECO:0000256" key="2">
    <source>
        <dbReference type="ARBA" id="ARBA00001946"/>
    </source>
</evidence>
<evidence type="ECO:0000256" key="4">
    <source>
        <dbReference type="ARBA" id="ARBA00004496"/>
    </source>
</evidence>
<dbReference type="PANTHER" id="PTHR43721:SF11">
    <property type="entry name" value="SELENOCYSTEINE-SPECIFIC ELONGATION FACTOR"/>
    <property type="match status" value="1"/>
</dbReference>
<feature type="compositionally biased region" description="Low complexity" evidence="18">
    <location>
        <begin position="535"/>
        <end position="545"/>
    </location>
</feature>
<evidence type="ECO:0000256" key="7">
    <source>
        <dbReference type="ARBA" id="ARBA00022490"/>
    </source>
</evidence>
<evidence type="ECO:0000256" key="12">
    <source>
        <dbReference type="ARBA" id="ARBA00023134"/>
    </source>
</evidence>
<evidence type="ECO:0000256" key="14">
    <source>
        <dbReference type="ARBA" id="ARBA00049117"/>
    </source>
</evidence>
<keyword evidence="10" id="KW-0378">Hydrolase</keyword>
<sequence length="661" mass="71753">MAPLMTMANLNIGLLGHVDSGKTSLARALSTIASTAAFDKSPESRRRGITLDLGFSACDVPTVNIAPTLHAAGINHVQCTLVDCPGHASLIRTILGGAQIIDIMILVIDACKGIQTQTAECLVIGEILCKPLVVVINKIDAVQGGTQEEKQMAIVKLKKRLQKTFERTRWPVVPIVEVAAAPRGDTNSENEVSKPINVMSVLSAVLSLADAEKLKEQLETPLRSEEFVMMFDHCFALKGQGTVFTGTVIRGQVEIGDNILVSESNVVRKVKGLQVFHKPVQCARRGDRVGLCVVQFDAEGIERGLLCSAQSSRKISSITESPLFESASVMIAEVNRVRFHQMPCDTHTKFHITIGHSTVMGTMKYFSRPTLQKKENGEDCMFDFTQESLYVEELEENSCFDFDNAETQVQPGLPVSLKRGDLTYYAIILLEKPIMAIVGTPLIAARLDMERENMCRIAIAGTVRAIMPSDTSGGSSIPLWRTLPVVRYKTRELVVERVVNERTCIASGVVLSNTSDGNNGEGRRGGGGGGGGGINSSSNNNNNNNKVKEKDTLHAEVQKFIGLRVHFRSSSVEQGDADGEVNLIEGVIDSAFGKTGKVKLLFNDPIFAVDNDAKMPTAAATKTVAGEAVRKKRNEVTFLTDGVIELTIKKNPLAIYSQLQQ</sequence>
<dbReference type="InterPro" id="IPR050055">
    <property type="entry name" value="EF-Tu_GTPase"/>
</dbReference>
<evidence type="ECO:0000256" key="16">
    <source>
        <dbReference type="ARBA" id="ARBA00076506"/>
    </source>
</evidence>
<keyword evidence="12" id="KW-0342">GTP-binding</keyword>
<evidence type="ECO:0000313" key="20">
    <source>
        <dbReference type="EMBL" id="ORC93683.1"/>
    </source>
</evidence>
<evidence type="ECO:0000256" key="1">
    <source>
        <dbReference type="ARBA" id="ARBA00001936"/>
    </source>
</evidence>
<dbReference type="Proteomes" id="UP000192257">
    <property type="component" value="Unassembled WGS sequence"/>
</dbReference>
<gene>
    <name evidence="20" type="ORF">TM35_000015600</name>
</gene>
<dbReference type="PANTHER" id="PTHR43721">
    <property type="entry name" value="ELONGATION FACTOR TU-RELATED"/>
    <property type="match status" value="1"/>
</dbReference>
<dbReference type="CDD" id="cd04094">
    <property type="entry name" value="eSelB_III"/>
    <property type="match status" value="1"/>
</dbReference>
<feature type="compositionally biased region" description="Gly residues" evidence="18">
    <location>
        <begin position="525"/>
        <end position="534"/>
    </location>
</feature>
<organism evidence="20 21">
    <name type="scientific">Trypanosoma theileri</name>
    <dbReference type="NCBI Taxonomy" id="67003"/>
    <lineage>
        <taxon>Eukaryota</taxon>
        <taxon>Discoba</taxon>
        <taxon>Euglenozoa</taxon>
        <taxon>Kinetoplastea</taxon>
        <taxon>Metakinetoplastina</taxon>
        <taxon>Trypanosomatida</taxon>
        <taxon>Trypanosomatidae</taxon>
        <taxon>Trypanosoma</taxon>
    </lineage>
</organism>
<dbReference type="CDD" id="cd01889">
    <property type="entry name" value="SelB_euk"/>
    <property type="match status" value="1"/>
</dbReference>
<feature type="domain" description="Tr-type G" evidence="19">
    <location>
        <begin position="7"/>
        <end position="215"/>
    </location>
</feature>
<dbReference type="PROSITE" id="PS51722">
    <property type="entry name" value="G_TR_2"/>
    <property type="match status" value="1"/>
</dbReference>
<comment type="cofactor">
    <cofactor evidence="2">
        <name>Mg(2+)</name>
        <dbReference type="ChEBI" id="CHEBI:18420"/>
    </cofactor>
</comment>
<dbReference type="InterPro" id="IPR000795">
    <property type="entry name" value="T_Tr_GTP-bd_dom"/>
</dbReference>
<comment type="subcellular location">
    <subcellularLocation>
        <location evidence="4">Cytoplasm</location>
    </subcellularLocation>
    <subcellularLocation>
        <location evidence="3">Nucleus</location>
    </subcellularLocation>
</comment>
<evidence type="ECO:0000256" key="17">
    <source>
        <dbReference type="ARBA" id="ARBA00082387"/>
    </source>
</evidence>
<dbReference type="SUPFAM" id="SSF52540">
    <property type="entry name" value="P-loop containing nucleoside triphosphate hydrolases"/>
    <property type="match status" value="1"/>
</dbReference>
<dbReference type="FunFam" id="3.40.50.300:FF:000900">
    <property type="entry name" value="Eukaryotic elongation factor, selenocysteine-tRNA-specific"/>
    <property type="match status" value="1"/>
</dbReference>
<name>A0A1X0PAN1_9TRYP</name>
<dbReference type="GO" id="GO:0003924">
    <property type="term" value="F:GTPase activity"/>
    <property type="evidence" value="ECO:0007669"/>
    <property type="project" value="InterPro"/>
</dbReference>
<dbReference type="GeneID" id="39981021"/>
<feature type="region of interest" description="Disordered" evidence="18">
    <location>
        <begin position="515"/>
        <end position="546"/>
    </location>
</feature>
<dbReference type="GO" id="GO:0003746">
    <property type="term" value="F:translation elongation factor activity"/>
    <property type="evidence" value="ECO:0007669"/>
    <property type="project" value="UniProtKB-KW"/>
</dbReference>
<dbReference type="OrthoDB" id="2067at2759"/>
<evidence type="ECO:0000256" key="8">
    <source>
        <dbReference type="ARBA" id="ARBA00022553"/>
    </source>
</evidence>
<evidence type="ECO:0000256" key="5">
    <source>
        <dbReference type="ARBA" id="ARBA00015953"/>
    </source>
</evidence>
<dbReference type="GO" id="GO:0005525">
    <property type="term" value="F:GTP binding"/>
    <property type="evidence" value="ECO:0007669"/>
    <property type="project" value="UniProtKB-KW"/>
</dbReference>
<dbReference type="FunFam" id="2.40.30.10:FF:000052">
    <property type="entry name" value="Selenocysteine-specific elongation factor EF-Sec"/>
    <property type="match status" value="1"/>
</dbReference>
<keyword evidence="6" id="KW-0488">Methylation</keyword>
<dbReference type="SUPFAM" id="SSF50447">
    <property type="entry name" value="Translation proteins"/>
    <property type="match status" value="1"/>
</dbReference>
<keyword evidence="20" id="KW-0251">Elongation factor</keyword>
<dbReference type="EMBL" id="NBCO01000001">
    <property type="protein sequence ID" value="ORC93683.1"/>
    <property type="molecule type" value="Genomic_DNA"/>
</dbReference>
<dbReference type="GO" id="GO:0001514">
    <property type="term" value="P:selenocysteine incorporation"/>
    <property type="evidence" value="ECO:0007669"/>
    <property type="project" value="TreeGrafter"/>
</dbReference>
<reference evidence="20 21" key="1">
    <citation type="submission" date="2017-03" db="EMBL/GenBank/DDBJ databases">
        <title>An alternative strategy for trypanosome survival in the mammalian bloodstream revealed through genome and transcriptome analysis of the ubiquitous bovine parasite Trypanosoma (Megatrypanum) theileri.</title>
        <authorList>
            <person name="Kelly S."/>
            <person name="Ivens A."/>
            <person name="Mott A."/>
            <person name="O'Neill E."/>
            <person name="Emms D."/>
            <person name="Macleod O."/>
            <person name="Voorheis P."/>
            <person name="Matthews J."/>
            <person name="Matthews K."/>
            <person name="Carrington M."/>
        </authorList>
    </citation>
    <scope>NUCLEOTIDE SEQUENCE [LARGE SCALE GENOMIC DNA]</scope>
    <source>
        <strain evidence="20">Edinburgh</strain>
    </source>
</reference>
<dbReference type="CDD" id="cd03696">
    <property type="entry name" value="SelB_II"/>
    <property type="match status" value="1"/>
</dbReference>
<keyword evidence="9" id="KW-0547">Nucleotide-binding</keyword>
<accession>A0A1X0PAN1</accession>
<dbReference type="InterPro" id="IPR049393">
    <property type="entry name" value="eEFSec_III"/>
</dbReference>
<comment type="catalytic activity">
    <reaction evidence="14">
        <text>GTP + H2O = GDP + phosphate + H(+)</text>
        <dbReference type="Rhea" id="RHEA:19669"/>
        <dbReference type="ChEBI" id="CHEBI:15377"/>
        <dbReference type="ChEBI" id="CHEBI:15378"/>
        <dbReference type="ChEBI" id="CHEBI:37565"/>
        <dbReference type="ChEBI" id="CHEBI:43474"/>
        <dbReference type="ChEBI" id="CHEBI:58189"/>
    </reaction>
    <physiologicalReaction direction="left-to-right" evidence="14">
        <dbReference type="Rhea" id="RHEA:19670"/>
    </physiologicalReaction>
</comment>
<dbReference type="Pfam" id="PF00009">
    <property type="entry name" value="GTP_EFTU"/>
    <property type="match status" value="1"/>
</dbReference>
<proteinExistence type="predicted"/>
<dbReference type="Pfam" id="PF21208">
    <property type="entry name" value="euk_SelB_III"/>
    <property type="match status" value="1"/>
</dbReference>
<keyword evidence="8" id="KW-0597">Phosphoprotein</keyword>
<dbReference type="InterPro" id="IPR004161">
    <property type="entry name" value="EFTu-like_2"/>
</dbReference>
<evidence type="ECO:0000256" key="15">
    <source>
        <dbReference type="ARBA" id="ARBA00054716"/>
    </source>
</evidence>
<dbReference type="Pfam" id="PF03144">
    <property type="entry name" value="GTP_EFTU_D2"/>
    <property type="match status" value="1"/>
</dbReference>
<dbReference type="RefSeq" id="XP_028887749.1">
    <property type="nucleotide sequence ID" value="XM_029021241.1"/>
</dbReference>
<evidence type="ECO:0000256" key="18">
    <source>
        <dbReference type="SAM" id="MobiDB-lite"/>
    </source>
</evidence>
<dbReference type="GO" id="GO:0005634">
    <property type="term" value="C:nucleus"/>
    <property type="evidence" value="ECO:0007669"/>
    <property type="project" value="UniProtKB-SubCell"/>
</dbReference>
<comment type="caution">
    <text evidence="20">The sequence shown here is derived from an EMBL/GenBank/DDBJ whole genome shotgun (WGS) entry which is preliminary data.</text>
</comment>
<keyword evidence="11" id="KW-0648">Protein biosynthesis</keyword>
<dbReference type="VEuPathDB" id="TriTrypDB:TM35_000015600"/>
<evidence type="ECO:0000259" key="19">
    <source>
        <dbReference type="PROSITE" id="PS51722"/>
    </source>
</evidence>
<dbReference type="GO" id="GO:0005737">
    <property type="term" value="C:cytoplasm"/>
    <property type="evidence" value="ECO:0007669"/>
    <property type="project" value="UniProtKB-SubCell"/>
</dbReference>
<dbReference type="InterPro" id="IPR009000">
    <property type="entry name" value="Transl_B-barrel_sf"/>
</dbReference>
<evidence type="ECO:0000256" key="13">
    <source>
        <dbReference type="ARBA" id="ARBA00023242"/>
    </source>
</evidence>
<evidence type="ECO:0000256" key="3">
    <source>
        <dbReference type="ARBA" id="ARBA00004123"/>
    </source>
</evidence>
<dbReference type="Gene3D" id="3.40.50.300">
    <property type="entry name" value="P-loop containing nucleotide triphosphate hydrolases"/>
    <property type="match status" value="1"/>
</dbReference>
<dbReference type="AlphaFoldDB" id="A0A1X0PAN1"/>
<evidence type="ECO:0000256" key="9">
    <source>
        <dbReference type="ARBA" id="ARBA00022741"/>
    </source>
</evidence>
<evidence type="ECO:0000256" key="10">
    <source>
        <dbReference type="ARBA" id="ARBA00022801"/>
    </source>
</evidence>
<evidence type="ECO:0000256" key="6">
    <source>
        <dbReference type="ARBA" id="ARBA00022481"/>
    </source>
</evidence>
<keyword evidence="7" id="KW-0963">Cytoplasm</keyword>